<dbReference type="Proteomes" id="UP000887013">
    <property type="component" value="Unassembled WGS sequence"/>
</dbReference>
<protein>
    <submittedName>
        <fullName evidence="1">Uncharacterized protein</fullName>
    </submittedName>
</protein>
<comment type="caution">
    <text evidence="1">The sequence shown here is derived from an EMBL/GenBank/DDBJ whole genome shotgun (WGS) entry which is preliminary data.</text>
</comment>
<keyword evidence="2" id="KW-1185">Reference proteome</keyword>
<sequence length="83" mass="9911">MRVEKQNARLLHSSENVDGVPEWREKGRLPGKIYKADDEKHTIDKHQDLRVAFSRIWAQFVFLFKVCARPAVVWWKEQLAFME</sequence>
<dbReference type="EMBL" id="BMAW01042029">
    <property type="protein sequence ID" value="GFS32029.1"/>
    <property type="molecule type" value="Genomic_DNA"/>
</dbReference>
<dbReference type="AlphaFoldDB" id="A0A8X6J3T0"/>
<evidence type="ECO:0000313" key="2">
    <source>
        <dbReference type="Proteomes" id="UP000887013"/>
    </source>
</evidence>
<gene>
    <name evidence="1" type="ORF">NPIL_703961</name>
</gene>
<proteinExistence type="predicted"/>
<name>A0A8X6J3T0_NEPPI</name>
<organism evidence="1 2">
    <name type="scientific">Nephila pilipes</name>
    <name type="common">Giant wood spider</name>
    <name type="synonym">Nephila maculata</name>
    <dbReference type="NCBI Taxonomy" id="299642"/>
    <lineage>
        <taxon>Eukaryota</taxon>
        <taxon>Metazoa</taxon>
        <taxon>Ecdysozoa</taxon>
        <taxon>Arthropoda</taxon>
        <taxon>Chelicerata</taxon>
        <taxon>Arachnida</taxon>
        <taxon>Araneae</taxon>
        <taxon>Araneomorphae</taxon>
        <taxon>Entelegynae</taxon>
        <taxon>Araneoidea</taxon>
        <taxon>Nephilidae</taxon>
        <taxon>Nephila</taxon>
    </lineage>
</organism>
<reference evidence="1" key="1">
    <citation type="submission" date="2020-08" db="EMBL/GenBank/DDBJ databases">
        <title>Multicomponent nature underlies the extraordinary mechanical properties of spider dragline silk.</title>
        <authorList>
            <person name="Kono N."/>
            <person name="Nakamura H."/>
            <person name="Mori M."/>
            <person name="Yoshida Y."/>
            <person name="Ohtoshi R."/>
            <person name="Malay A.D."/>
            <person name="Moran D.A.P."/>
            <person name="Tomita M."/>
            <person name="Numata K."/>
            <person name="Arakawa K."/>
        </authorList>
    </citation>
    <scope>NUCLEOTIDE SEQUENCE</scope>
</reference>
<accession>A0A8X6J3T0</accession>
<evidence type="ECO:0000313" key="1">
    <source>
        <dbReference type="EMBL" id="GFS32029.1"/>
    </source>
</evidence>